<keyword evidence="7" id="KW-0175">Coiled coil</keyword>
<dbReference type="InterPro" id="IPR005606">
    <property type="entry name" value="Sec20"/>
</dbReference>
<dbReference type="GO" id="GO:0005789">
    <property type="term" value="C:endoplasmic reticulum membrane"/>
    <property type="evidence" value="ECO:0007669"/>
    <property type="project" value="UniProtKB-SubCell"/>
</dbReference>
<keyword evidence="4" id="KW-0256">Endoplasmic reticulum</keyword>
<dbReference type="EMBL" id="GBBI01001113">
    <property type="protein sequence ID" value="JAC17599.1"/>
    <property type="molecule type" value="mRNA"/>
</dbReference>
<reference evidence="12" key="1">
    <citation type="journal article" date="2014" name="PLoS Negl. Trop. Dis.">
        <title>An updated insight into the Sialotranscriptome of Triatoma infestans: developmental stage and geographic variations.</title>
        <authorList>
            <person name="Schwarz A."/>
            <person name="Medrano-Mercado N."/>
            <person name="Schaub G.A."/>
            <person name="Struchiner C.J."/>
            <person name="Bargues M.D."/>
            <person name="Levy M.Z."/>
            <person name="Ribeiro J.M."/>
        </authorList>
    </citation>
    <scope>NUCLEOTIDE SEQUENCE</scope>
    <source>
        <strain evidence="12">Chile</strain>
        <tissue evidence="12">Salivary glands</tissue>
    </source>
</reference>
<comment type="similarity">
    <text evidence="9">Belongs to the SEC20 family.</text>
</comment>
<protein>
    <submittedName>
        <fullName evidence="12">Putative vesicle transport protein sec20</fullName>
    </submittedName>
</protein>
<dbReference type="GO" id="GO:0005484">
    <property type="term" value="F:SNAP receptor activity"/>
    <property type="evidence" value="ECO:0007669"/>
    <property type="project" value="InterPro"/>
</dbReference>
<keyword evidence="3 10" id="KW-0812">Transmembrane</keyword>
<sequence length="223" mass="25400">MEQPNYEIEQLQTEITQTDLALKSLIQNIYCSTGSAEDLDALNAEGRTKLNFLRSLIDKLESIGSEKQNAEIQIAASNHREQYYSTYRMFRKANVVRLLAIEKMEKEELYQTSGDAIIRNRKKKDKANLVKMSSGITEQLLSISRHLADTSKLSADTLDTLVNSSTTVSGTRTELMDTRTALSQSGKLLAKYSRRQLTDKFILFLGFALFFFCVLYIVKKRVF</sequence>
<evidence type="ECO:0000256" key="4">
    <source>
        <dbReference type="ARBA" id="ARBA00022824"/>
    </source>
</evidence>
<evidence type="ECO:0000256" key="9">
    <source>
        <dbReference type="ARBA" id="ARBA00037934"/>
    </source>
</evidence>
<name>A0A023F9C4_TRIIF</name>
<evidence type="ECO:0000256" key="1">
    <source>
        <dbReference type="ARBA" id="ARBA00004163"/>
    </source>
</evidence>
<feature type="domain" description="Sec20 C-terminal" evidence="11">
    <location>
        <begin position="133"/>
        <end position="222"/>
    </location>
</feature>
<keyword evidence="2" id="KW-0813">Transport</keyword>
<evidence type="ECO:0000256" key="2">
    <source>
        <dbReference type="ARBA" id="ARBA00022448"/>
    </source>
</evidence>
<evidence type="ECO:0000313" key="12">
    <source>
        <dbReference type="EMBL" id="JAC17599.1"/>
    </source>
</evidence>
<keyword evidence="8 10" id="KW-0472">Membrane</keyword>
<dbReference type="PANTHER" id="PTHR12825">
    <property type="entry name" value="BNIP1-RELATED"/>
    <property type="match status" value="1"/>
</dbReference>
<dbReference type="Pfam" id="PF03908">
    <property type="entry name" value="Sec20"/>
    <property type="match status" value="1"/>
</dbReference>
<accession>A0A023F9C4</accession>
<evidence type="ECO:0000256" key="8">
    <source>
        <dbReference type="ARBA" id="ARBA00023136"/>
    </source>
</evidence>
<evidence type="ECO:0000259" key="11">
    <source>
        <dbReference type="Pfam" id="PF03908"/>
    </source>
</evidence>
<keyword evidence="6 10" id="KW-1133">Transmembrane helix</keyword>
<dbReference type="PANTHER" id="PTHR12825:SF0">
    <property type="entry name" value="VESICLE TRANSPORT PROTEIN SEC20"/>
    <property type="match status" value="1"/>
</dbReference>
<evidence type="ECO:0000256" key="7">
    <source>
        <dbReference type="ARBA" id="ARBA00023054"/>
    </source>
</evidence>
<evidence type="ECO:0000256" key="3">
    <source>
        <dbReference type="ARBA" id="ARBA00022692"/>
    </source>
</evidence>
<dbReference type="GO" id="GO:0031201">
    <property type="term" value="C:SNARE complex"/>
    <property type="evidence" value="ECO:0007669"/>
    <property type="project" value="TreeGrafter"/>
</dbReference>
<dbReference type="AlphaFoldDB" id="A0A023F9C4"/>
<keyword evidence="5" id="KW-0931">ER-Golgi transport</keyword>
<proteinExistence type="evidence at transcript level"/>
<dbReference type="InterPro" id="IPR056173">
    <property type="entry name" value="Sec20_C"/>
</dbReference>
<organism evidence="12">
    <name type="scientific">Triatoma infestans</name>
    <name type="common">Assassin bug</name>
    <dbReference type="NCBI Taxonomy" id="30076"/>
    <lineage>
        <taxon>Eukaryota</taxon>
        <taxon>Metazoa</taxon>
        <taxon>Ecdysozoa</taxon>
        <taxon>Arthropoda</taxon>
        <taxon>Hexapoda</taxon>
        <taxon>Insecta</taxon>
        <taxon>Pterygota</taxon>
        <taxon>Neoptera</taxon>
        <taxon>Paraneoptera</taxon>
        <taxon>Hemiptera</taxon>
        <taxon>Heteroptera</taxon>
        <taxon>Panheteroptera</taxon>
        <taxon>Cimicomorpha</taxon>
        <taxon>Reduviidae</taxon>
        <taxon>Triatominae</taxon>
        <taxon>Triatoma</taxon>
    </lineage>
</organism>
<feature type="transmembrane region" description="Helical" evidence="10">
    <location>
        <begin position="201"/>
        <end position="218"/>
    </location>
</feature>
<comment type="subcellular location">
    <subcellularLocation>
        <location evidence="1">Endoplasmic reticulum membrane</location>
        <topology evidence="1">Single-pass type IV membrane protein</topology>
    </subcellularLocation>
</comment>
<evidence type="ECO:0000256" key="5">
    <source>
        <dbReference type="ARBA" id="ARBA00022892"/>
    </source>
</evidence>
<evidence type="ECO:0000256" key="6">
    <source>
        <dbReference type="ARBA" id="ARBA00022989"/>
    </source>
</evidence>
<evidence type="ECO:0000256" key="10">
    <source>
        <dbReference type="SAM" id="Phobius"/>
    </source>
</evidence>
<dbReference type="GO" id="GO:0006890">
    <property type="term" value="P:retrograde vesicle-mediated transport, Golgi to endoplasmic reticulum"/>
    <property type="evidence" value="ECO:0007669"/>
    <property type="project" value="InterPro"/>
</dbReference>